<name>A0A7U3VRU8_9ACTN</name>
<dbReference type="AlphaFoldDB" id="A0A7U3VRU8"/>
<dbReference type="Proteomes" id="UP000595703">
    <property type="component" value="Chromosome"/>
</dbReference>
<organism evidence="1 2">
    <name type="scientific">Actinacidiphila reveromycinica</name>
    <dbReference type="NCBI Taxonomy" id="659352"/>
    <lineage>
        <taxon>Bacteria</taxon>
        <taxon>Bacillati</taxon>
        <taxon>Actinomycetota</taxon>
        <taxon>Actinomycetes</taxon>
        <taxon>Kitasatosporales</taxon>
        <taxon>Streptomycetaceae</taxon>
        <taxon>Actinacidiphila</taxon>
    </lineage>
</organism>
<dbReference type="EMBL" id="AP018365">
    <property type="protein sequence ID" value="BBB01060.1"/>
    <property type="molecule type" value="Genomic_DNA"/>
</dbReference>
<evidence type="ECO:0008006" key="3">
    <source>
        <dbReference type="Google" id="ProtNLM"/>
    </source>
</evidence>
<sequence>MSDDTHTHGEFLDALLERLEALGWEIEYAPGGWPHGEIEVIYPDPKTGHAMRFSGWWISWRPVDGVVACGVGDDTMDRRWRATLDVDTTDPVAVANAADRAMHLLWHQEDADLREKLYAQEARHRAFRQDVETLANRIVVTPGMLRTVLKSERKSW</sequence>
<reference evidence="1 2" key="4">
    <citation type="journal article" date="2020" name="Sci. Rep.">
        <title>beta-carboline chemical signals induce reveromycin production through a LuxR family regulator in Streptomyces sp. SN-593.</title>
        <authorList>
            <person name="Panthee S."/>
            <person name="Kito N."/>
            <person name="Hayashi T."/>
            <person name="Shimizu T."/>
            <person name="Ishikawa J."/>
            <person name="Hamamoto H."/>
            <person name="Osada H."/>
            <person name="Takahashi S."/>
        </authorList>
    </citation>
    <scope>NUCLEOTIDE SEQUENCE [LARGE SCALE GENOMIC DNA]</scope>
    <source>
        <strain evidence="1 2">SN-593</strain>
    </source>
</reference>
<reference evidence="1 2" key="3">
    <citation type="journal article" date="2011" name="Nat. Chem. Biol.">
        <title>Reveromycin A biosynthesis uses RevG and RevJ for stereospecific spiroacetal formation.</title>
        <authorList>
            <person name="Takahashi S."/>
            <person name="Toyoda A."/>
            <person name="Sekiyama Y."/>
            <person name="Takagi H."/>
            <person name="Nogawa T."/>
            <person name="Uramoto M."/>
            <person name="Suzuki R."/>
            <person name="Koshino H."/>
            <person name="Kumano T."/>
            <person name="Panthee S."/>
            <person name="Dairi T."/>
            <person name="Ishikawa J."/>
            <person name="Ikeda H."/>
            <person name="Sakaki Y."/>
            <person name="Osada H."/>
        </authorList>
    </citation>
    <scope>NUCLEOTIDE SEQUENCE [LARGE SCALE GENOMIC DNA]</scope>
    <source>
        <strain evidence="1 2">SN-593</strain>
    </source>
</reference>
<reference evidence="1 2" key="2">
    <citation type="journal article" date="2011" name="J. Antibiot.">
        <title>Furaquinocins I and J: novel polyketide isoprenoid hybrid compounds from Streptomyces reveromyceticus SN-593.</title>
        <authorList>
            <person name="Panthee S."/>
            <person name="Takahashi S."/>
            <person name="Takagi H."/>
            <person name="Nogawa T."/>
            <person name="Oowada E."/>
            <person name="Uramoto M."/>
            <person name="Osada H."/>
        </authorList>
    </citation>
    <scope>NUCLEOTIDE SEQUENCE [LARGE SCALE GENOMIC DNA]</scope>
    <source>
        <strain evidence="1 2">SN-593</strain>
    </source>
</reference>
<proteinExistence type="predicted"/>
<dbReference type="RefSeq" id="WP_202237010.1">
    <property type="nucleotide sequence ID" value="NZ_AP018365.1"/>
</dbReference>
<dbReference type="KEGG" id="arev:RVR_8300"/>
<accession>A0A7U3VRU8</accession>
<evidence type="ECO:0000313" key="2">
    <source>
        <dbReference type="Proteomes" id="UP000595703"/>
    </source>
</evidence>
<gene>
    <name evidence="1" type="ORF">RVR_8300</name>
</gene>
<reference evidence="1 2" key="1">
    <citation type="journal article" date="2010" name="J. Bacteriol.">
        <title>Biochemical characterization of a novel indole prenyltransferase from Streptomyces sp. SN-593.</title>
        <authorList>
            <person name="Takahashi S."/>
            <person name="Takagi H."/>
            <person name="Toyoda A."/>
            <person name="Uramoto M."/>
            <person name="Nogawa T."/>
            <person name="Ueki M."/>
            <person name="Sakaki Y."/>
            <person name="Osada H."/>
        </authorList>
    </citation>
    <scope>NUCLEOTIDE SEQUENCE [LARGE SCALE GENOMIC DNA]</scope>
    <source>
        <strain evidence="1 2">SN-593</strain>
    </source>
</reference>
<evidence type="ECO:0000313" key="1">
    <source>
        <dbReference type="EMBL" id="BBB01060.1"/>
    </source>
</evidence>
<protein>
    <recommendedName>
        <fullName evidence="3">Immunity protein 63 domain-containing protein</fullName>
    </recommendedName>
</protein>
<keyword evidence="2" id="KW-1185">Reference proteome</keyword>